<evidence type="ECO:0000256" key="3">
    <source>
        <dbReference type="ARBA" id="ARBA00022801"/>
    </source>
</evidence>
<protein>
    <submittedName>
        <fullName evidence="9">ATP-binding protein</fullName>
    </submittedName>
</protein>
<dbReference type="InterPro" id="IPR027417">
    <property type="entry name" value="P-loop_NTPase"/>
</dbReference>
<dbReference type="InterPro" id="IPR050534">
    <property type="entry name" value="Coronavir_polyprotein_1ab"/>
</dbReference>
<name>A0A7Y3STG0_9CLOT</name>
<keyword evidence="4" id="KW-0347">Helicase</keyword>
<feature type="domain" description="DNA2/NAM7 helicase helicase" evidence="7">
    <location>
        <begin position="328"/>
        <end position="655"/>
    </location>
</feature>
<evidence type="ECO:0000259" key="7">
    <source>
        <dbReference type="Pfam" id="PF13086"/>
    </source>
</evidence>
<sequence length="1181" mass="136987">MIKDAKEIIEYWYLTEFFNQEEFPKEPKENQININHILNKNKYQEEKMVNYFHIFHNLQLQKEIVNILEDDKNIYKEYPITSSNLHICVGKMKREIFTTKLYECLQLKDERVEKDSSEICLMGLQVDVDGMYIQNSYNVSPLIWGIYRCYQDKHINNSVIALKEYKQMIADINDKIDKDRTLSMADIEQLFFRTYDELIKPFGNIACERVMNGYLIYNRYNNQKTFDIKNDKQNEYSKLQKGFYEKDLKLVKDRLSGARDSFLKYIVGLAREDAGKAVIPKRIDIRSDKVALERTLRVLHSPLGKWPSKYEAGLMQQVAINLYETGEHKGSIFSVNGPPGTGKTTLLKEVVVSNIVNRAKFICEHYKYADDAFKENKFTGGENRGAYDNFTKHYYSFKDEAFADYGMLVCSCNNAAVENITKELPDGESLLDSINSDSENINIKEGFDAVRNCFDAAMSKDEETYITFNKEHKRQSNTIKDVYFTYLAKQLFDNDKAWGLISAPLGKNSNIKKYCSCVLTPLLSSFYSNEKIKNRNQNYQEAKIAFLKQLDVVNIIREKLIQYSEMSIKTAEYEKNYKEGIKKIQEEKNELLCTYANKNCNLKKLREKEKELLENVRLDKISFAGYSDIEKDFQNKKVELTRKIDVVCNTLIEKESKLNIVEKIFFKKLKSEKVRQIKEMRFERDRILLEKEKQVEGYKMIRENFCIAKESLEKSKTNLRAMYSQINSTAIHLKIINNTMADKDASIQKCNEHINGNRIKLKEEYDRLKAEGMVVVDEELLSKLDNVDIQVANPWSNDEYNREREKLFYAALKVHKEFVLSSKSCFKNYDIFQKMVRVKTIENKELCRFTNEDKKNAYMHLVNTIFLLTPVISTTFASVQSFLGDIEKQGALGQLIVDEAGQAAPHMAIGALWRCRKSLIVGDPKQVEPVITNDLDAIKKAFENPLITPYKEKSLSVQNFADRINAYGSYIEESIGGGLHPIWVGCPLIVHRRCVSPMFEISNTISYAESMKNRTPEPKDDIIKFFIQDKSAWIDVKGKEMGNKNHFVDEQGEKVVKMVEQSFSNYNKISDLYIISPFTTVIDGVRKKLSKSKAIEKYEGFDGWLNSNCGTVHKFQGKEAKEVIFLLGCDKSAMGAIKWVKNNIVNVAATRARFRLYVVGDFDIWSQSEIFKIMKEYLDKD</sequence>
<dbReference type="SUPFAM" id="SSF52540">
    <property type="entry name" value="P-loop containing nucleoside triphosphate hydrolases"/>
    <property type="match status" value="1"/>
</dbReference>
<keyword evidence="6" id="KW-0175">Coiled coil</keyword>
<feature type="domain" description="DNA2/NAM7 helicase-like C-terminal" evidence="8">
    <location>
        <begin position="998"/>
        <end position="1161"/>
    </location>
</feature>
<keyword evidence="2" id="KW-0547">Nucleotide-binding</keyword>
<gene>
    <name evidence="9" type="ORF">HLQ16_03855</name>
</gene>
<dbReference type="AlphaFoldDB" id="A0A7Y3STG0"/>
<dbReference type="InterPro" id="IPR041679">
    <property type="entry name" value="DNA2/NAM7-like_C"/>
</dbReference>
<evidence type="ECO:0000256" key="4">
    <source>
        <dbReference type="ARBA" id="ARBA00022806"/>
    </source>
</evidence>
<evidence type="ECO:0000256" key="1">
    <source>
        <dbReference type="ARBA" id="ARBA00007913"/>
    </source>
</evidence>
<dbReference type="Proteomes" id="UP000531659">
    <property type="component" value="Unassembled WGS sequence"/>
</dbReference>
<proteinExistence type="inferred from homology"/>
<comment type="caution">
    <text evidence="9">The sequence shown here is derived from an EMBL/GenBank/DDBJ whole genome shotgun (WGS) entry which is preliminary data.</text>
</comment>
<dbReference type="PANTHER" id="PTHR43788">
    <property type="entry name" value="DNA2/NAM7 HELICASE FAMILY MEMBER"/>
    <property type="match status" value="1"/>
</dbReference>
<dbReference type="GO" id="GO:0016787">
    <property type="term" value="F:hydrolase activity"/>
    <property type="evidence" value="ECO:0007669"/>
    <property type="project" value="UniProtKB-KW"/>
</dbReference>
<evidence type="ECO:0000259" key="8">
    <source>
        <dbReference type="Pfam" id="PF13087"/>
    </source>
</evidence>
<evidence type="ECO:0000313" key="9">
    <source>
        <dbReference type="EMBL" id="NNU75065.1"/>
    </source>
</evidence>
<feature type="domain" description="DNA2/NAM7 helicase helicase" evidence="7">
    <location>
        <begin position="763"/>
        <end position="932"/>
    </location>
</feature>
<organism evidence="9 10">
    <name type="scientific">Clostridium estertheticum</name>
    <dbReference type="NCBI Taxonomy" id="238834"/>
    <lineage>
        <taxon>Bacteria</taxon>
        <taxon>Bacillati</taxon>
        <taxon>Bacillota</taxon>
        <taxon>Clostridia</taxon>
        <taxon>Eubacteriales</taxon>
        <taxon>Clostridiaceae</taxon>
        <taxon>Clostridium</taxon>
    </lineage>
</organism>
<reference evidence="9 10" key="1">
    <citation type="submission" date="2020-05" db="EMBL/GenBank/DDBJ databases">
        <title>Complete genome of Clostridium estertheticum subspecies estertheticum, isolated from Vacuum packed lamb meat from New Zealand imported to Switzerland.</title>
        <authorList>
            <person name="Wambui J."/>
            <person name="Stevens M.J.A."/>
            <person name="Stephan R."/>
        </authorList>
    </citation>
    <scope>NUCLEOTIDE SEQUENCE [LARGE SCALE GENOMIC DNA]</scope>
    <source>
        <strain evidence="9 10">CEST001</strain>
    </source>
</reference>
<dbReference type="RefSeq" id="WP_171295863.1">
    <property type="nucleotide sequence ID" value="NZ_CP087098.1"/>
</dbReference>
<evidence type="ECO:0000256" key="6">
    <source>
        <dbReference type="SAM" id="Coils"/>
    </source>
</evidence>
<evidence type="ECO:0000256" key="2">
    <source>
        <dbReference type="ARBA" id="ARBA00022741"/>
    </source>
</evidence>
<dbReference type="GO" id="GO:0043139">
    <property type="term" value="F:5'-3' DNA helicase activity"/>
    <property type="evidence" value="ECO:0007669"/>
    <property type="project" value="TreeGrafter"/>
</dbReference>
<accession>A0A7Y3STG0</accession>
<dbReference type="InterPro" id="IPR041677">
    <property type="entry name" value="DNA2/NAM7_AAA_11"/>
</dbReference>
<dbReference type="Pfam" id="PF13087">
    <property type="entry name" value="AAA_12"/>
    <property type="match status" value="1"/>
</dbReference>
<dbReference type="GO" id="GO:0005524">
    <property type="term" value="F:ATP binding"/>
    <property type="evidence" value="ECO:0007669"/>
    <property type="project" value="UniProtKB-KW"/>
</dbReference>
<evidence type="ECO:0000313" key="10">
    <source>
        <dbReference type="Proteomes" id="UP000531659"/>
    </source>
</evidence>
<dbReference type="PANTHER" id="PTHR43788:SF8">
    <property type="entry name" value="DNA-BINDING PROTEIN SMUBP-2"/>
    <property type="match status" value="1"/>
</dbReference>
<dbReference type="Gene3D" id="3.40.50.300">
    <property type="entry name" value="P-loop containing nucleotide triphosphate hydrolases"/>
    <property type="match status" value="3"/>
</dbReference>
<keyword evidence="5 9" id="KW-0067">ATP-binding</keyword>
<comment type="similarity">
    <text evidence="1">Belongs to the DNA2/NAM7 helicase family.</text>
</comment>
<evidence type="ECO:0000256" key="5">
    <source>
        <dbReference type="ARBA" id="ARBA00022840"/>
    </source>
</evidence>
<keyword evidence="3" id="KW-0378">Hydrolase</keyword>
<dbReference type="EMBL" id="JABEYB010000003">
    <property type="protein sequence ID" value="NNU75065.1"/>
    <property type="molecule type" value="Genomic_DNA"/>
</dbReference>
<dbReference type="Pfam" id="PF13086">
    <property type="entry name" value="AAA_11"/>
    <property type="match status" value="2"/>
</dbReference>
<feature type="coiled-coil region" evidence="6">
    <location>
        <begin position="570"/>
        <end position="615"/>
    </location>
</feature>